<keyword evidence="6" id="KW-1185">Reference proteome</keyword>
<dbReference type="EMBL" id="CP001281">
    <property type="protein sequence ID" value="ACR01089.1"/>
    <property type="molecule type" value="Genomic_DNA"/>
</dbReference>
<dbReference type="SMART" id="SM00882">
    <property type="entry name" value="CoA_trans"/>
    <property type="match status" value="2"/>
</dbReference>
<dbReference type="GO" id="GO:0008775">
    <property type="term" value="F:acetate CoA-transferase activity"/>
    <property type="evidence" value="ECO:0007669"/>
    <property type="project" value="UniProtKB-EC"/>
</dbReference>
<dbReference type="AlphaFoldDB" id="C4K9L3"/>
<reference evidence="6" key="1">
    <citation type="submission" date="2009-05" db="EMBL/GenBank/DDBJ databases">
        <title>Complete sequence of chromosome of Thauera sp. MZ1T.</title>
        <authorList>
            <consortium name="US DOE Joint Genome Institute"/>
            <person name="Lucas S."/>
            <person name="Copeland A."/>
            <person name="Lapidus A."/>
            <person name="Glavina del Rio T."/>
            <person name="Dalin E."/>
            <person name="Tice H."/>
            <person name="Bruce D."/>
            <person name="Goodwin L."/>
            <person name="Pitluck S."/>
            <person name="Sims D."/>
            <person name="Brettin T."/>
            <person name="Detter J.C."/>
            <person name="Han C."/>
            <person name="Larimer F."/>
            <person name="Land M."/>
            <person name="Hauser L."/>
            <person name="Kyrpides N."/>
            <person name="Mikhailova N."/>
            <person name="Sayler G.S."/>
        </authorList>
    </citation>
    <scope>NUCLEOTIDE SEQUENCE [LARGE SCALE GENOMIC DNA]</scope>
    <source>
        <strain evidence="6">MZ1T</strain>
    </source>
</reference>
<dbReference type="RefSeq" id="WP_012585524.1">
    <property type="nucleotide sequence ID" value="NC_011662.2"/>
</dbReference>
<dbReference type="Gene3D" id="3.40.1080.10">
    <property type="entry name" value="Glutaconate Coenzyme A-transferase"/>
    <property type="match status" value="2"/>
</dbReference>
<dbReference type="EC" id="2.8.3.8" evidence="3"/>
<dbReference type="InterPro" id="IPR037171">
    <property type="entry name" value="NagB/RpiA_transferase-like"/>
</dbReference>
<dbReference type="Pfam" id="PF01144">
    <property type="entry name" value="CoA_trans"/>
    <property type="match status" value="1"/>
</dbReference>
<evidence type="ECO:0000313" key="5">
    <source>
        <dbReference type="EMBL" id="ACR01089.1"/>
    </source>
</evidence>
<accession>C4K9L3</accession>
<dbReference type="OrthoDB" id="9805230at2"/>
<dbReference type="InterPro" id="IPR004165">
    <property type="entry name" value="CoA_trans_fam_I"/>
</dbReference>
<protein>
    <recommendedName>
        <fullName evidence="3">Acetate CoA-transferase YdiF</fullName>
        <ecNumber evidence="3">2.8.3.8</ecNumber>
    </recommendedName>
</protein>
<dbReference type="Proteomes" id="UP000002186">
    <property type="component" value="Chromosome"/>
</dbReference>
<comment type="function">
    <text evidence="3">CoA transferase having broad substrate specificity for short-chain acyl-CoA thioesters with the activity decreasing when the length of the carboxylic acid chain exceeds four carbons.</text>
</comment>
<evidence type="ECO:0000256" key="2">
    <source>
        <dbReference type="ARBA" id="ARBA00022679"/>
    </source>
</evidence>
<evidence type="ECO:0000256" key="1">
    <source>
        <dbReference type="ARBA" id="ARBA00007154"/>
    </source>
</evidence>
<dbReference type="HOGENOM" id="CLU_026774_4_0_4"/>
<keyword evidence="2 3" id="KW-0808">Transferase</keyword>
<dbReference type="PIRSF" id="PIRSF000858">
    <property type="entry name" value="SCOT-t"/>
    <property type="match status" value="1"/>
</dbReference>
<evidence type="ECO:0000256" key="3">
    <source>
        <dbReference type="PIRNR" id="PIRNR000858"/>
    </source>
</evidence>
<dbReference type="STRING" id="85643.Tmz1t_2487"/>
<organism evidence="5 6">
    <name type="scientific">Thauera aminoaromatica</name>
    <dbReference type="NCBI Taxonomy" id="164330"/>
    <lineage>
        <taxon>Bacteria</taxon>
        <taxon>Pseudomonadati</taxon>
        <taxon>Pseudomonadota</taxon>
        <taxon>Betaproteobacteria</taxon>
        <taxon>Rhodocyclales</taxon>
        <taxon>Zoogloeaceae</taxon>
        <taxon>Thauera</taxon>
    </lineage>
</organism>
<evidence type="ECO:0000256" key="4">
    <source>
        <dbReference type="PIRSR" id="PIRSR000858-1"/>
    </source>
</evidence>
<comment type="catalytic activity">
    <reaction evidence="3">
        <text>an acyl-CoA + acetate = a carboxylate + acetyl-CoA</text>
        <dbReference type="Rhea" id="RHEA:13381"/>
        <dbReference type="ChEBI" id="CHEBI:29067"/>
        <dbReference type="ChEBI" id="CHEBI:30089"/>
        <dbReference type="ChEBI" id="CHEBI:57288"/>
        <dbReference type="ChEBI" id="CHEBI:58342"/>
        <dbReference type="EC" id="2.8.3.8"/>
    </reaction>
</comment>
<feature type="active site" description="5-glutamyl coenzyme A thioester intermediate" evidence="4">
    <location>
        <position position="325"/>
    </location>
</feature>
<name>C4K9L3_THASP</name>
<dbReference type="SUPFAM" id="SSF100950">
    <property type="entry name" value="NagB/RpiA/CoA transferase-like"/>
    <property type="match status" value="2"/>
</dbReference>
<dbReference type="PANTHER" id="PTHR43293:SF1">
    <property type="entry name" value="ACETATE COA-TRANSFERASE YDIF"/>
    <property type="match status" value="1"/>
</dbReference>
<reference evidence="5 6" key="2">
    <citation type="journal article" date="2012" name="Stand. Genomic Sci.">
        <title>Complete genome sequence of Thauera aminoaromatica strain MZ1T.</title>
        <authorList>
            <person name="Jiang K."/>
            <person name="Sanseverino J."/>
            <person name="Chauhan A."/>
            <person name="Lucas S."/>
            <person name="Copeland A."/>
            <person name="Lapidus A."/>
            <person name="Del Rio T.G."/>
            <person name="Dalin E."/>
            <person name="Tice H."/>
            <person name="Bruce D."/>
            <person name="Goodwin L."/>
            <person name="Pitluck S."/>
            <person name="Sims D."/>
            <person name="Brettin T."/>
            <person name="Detter J.C."/>
            <person name="Han C."/>
            <person name="Chang Y.J."/>
            <person name="Larimer F."/>
            <person name="Land M."/>
            <person name="Hauser L."/>
            <person name="Kyrpides N.C."/>
            <person name="Mikhailova N."/>
            <person name="Moser S."/>
            <person name="Jegier P."/>
            <person name="Close D."/>
            <person name="Debruyn J.M."/>
            <person name="Wang Y."/>
            <person name="Layton A.C."/>
            <person name="Allen M.S."/>
            <person name="Sayler G.S."/>
        </authorList>
    </citation>
    <scope>NUCLEOTIDE SEQUENCE [LARGE SCALE GENOMIC DNA]</scope>
    <source>
        <strain evidence="5 6">MZ1T</strain>
    </source>
</reference>
<sequence length="522" mass="56093">MSKSKVIPAAEAGKLIKDGATLYCSGVGLAGFAEEVAISIRERFEATGHPRDMTIWHACGLGNGKNKGIFHLTQPGMIKRIVGGHFGVGGPVLMQLIMDSRIEAYNLPQGVLVVLPREMAAGRPGLITKVGLETFVDPRIEGGKLNSATSEEIVERVDFDGQEWLFYRAPRIDVALIRGTTADENGNLTVEDEGIFNESISIAQAAKRNGGIVIAQVLQVVQNGTLHPKQVKVPGILVDHVVVGRPENHMQTMGTQYNRAFAGDIRVPVGSLRRLPLDERKIIARRAAVELGHGAIVNLGIGVPAGIASIAAEEGVQDLMALTLETGPIGGIPADGLDFAHASNADATIDPGYQFDFYDGGGLDVAFLGLAQTDVHGNVNVSKFSGRPVGCGGFINITQNAKKVVFCGAFTAGGLEIRAADGRLEIVREGTSRKFLDHVEQITFSGHYAAGVGQTVMYVTERAVFQLTREGGMELLEVAPGVDIERDILAHMDFVPRMERVREMDAGIFSERWGRLYEILHS</sequence>
<dbReference type="InterPro" id="IPR014388">
    <property type="entry name" value="3-oxoacid_CoA-transferase"/>
</dbReference>
<gene>
    <name evidence="5" type="ordered locus">Tmz1t_2487</name>
</gene>
<dbReference type="PANTHER" id="PTHR43293">
    <property type="entry name" value="ACETATE COA-TRANSFERASE YDIF"/>
    <property type="match status" value="1"/>
</dbReference>
<evidence type="ECO:0000313" key="6">
    <source>
        <dbReference type="Proteomes" id="UP000002186"/>
    </source>
</evidence>
<dbReference type="eggNOG" id="COG4670">
    <property type="taxonomic scope" value="Bacteria"/>
</dbReference>
<comment type="similarity">
    <text evidence="1 3">Belongs to the 3-oxoacid CoA-transferase family.</text>
</comment>
<proteinExistence type="inferred from homology"/>
<dbReference type="GO" id="GO:0046952">
    <property type="term" value="P:ketone body catabolic process"/>
    <property type="evidence" value="ECO:0007669"/>
    <property type="project" value="InterPro"/>
</dbReference>
<dbReference type="KEGG" id="tmz:Tmz1t_2487"/>